<dbReference type="RefSeq" id="WP_135767646.1">
    <property type="nucleotide sequence ID" value="NZ_RQET01000004.1"/>
</dbReference>
<dbReference type="Proteomes" id="UP000298458">
    <property type="component" value="Unassembled WGS sequence"/>
</dbReference>
<name>A0A4R9GJG0_9LEPT</name>
<protein>
    <recommendedName>
        <fullName evidence="3">Lipoprotein</fullName>
    </recommendedName>
</protein>
<evidence type="ECO:0000313" key="1">
    <source>
        <dbReference type="EMBL" id="TGK12243.1"/>
    </source>
</evidence>
<evidence type="ECO:0000313" key="2">
    <source>
        <dbReference type="Proteomes" id="UP000298458"/>
    </source>
</evidence>
<accession>A0A4R9GJG0</accession>
<comment type="caution">
    <text evidence="1">The sequence shown here is derived from an EMBL/GenBank/DDBJ whole genome shotgun (WGS) entry which is preliminary data.</text>
</comment>
<keyword evidence="2" id="KW-1185">Reference proteome</keyword>
<dbReference type="OrthoDB" id="331448at2"/>
<sequence>MGSKRILSFCFLGIASCLSNDCYGRKVLGHFNELTIGAEYEASASMAAAERVSTKICDKMFLNAFQVGIHRAKTDVLVEALREEMKKDPKIVAFNDVHFEHRSGCWQIEYTPERKKK</sequence>
<dbReference type="AlphaFoldDB" id="A0A4R9GJG0"/>
<organism evidence="1 2">
    <name type="scientific">Leptospira fletcheri</name>
    <dbReference type="NCBI Taxonomy" id="2484981"/>
    <lineage>
        <taxon>Bacteria</taxon>
        <taxon>Pseudomonadati</taxon>
        <taxon>Spirochaetota</taxon>
        <taxon>Spirochaetia</taxon>
        <taxon>Leptospirales</taxon>
        <taxon>Leptospiraceae</taxon>
        <taxon>Leptospira</taxon>
    </lineage>
</organism>
<gene>
    <name evidence="1" type="ORF">EHO60_08255</name>
</gene>
<reference evidence="1" key="1">
    <citation type="journal article" date="2019" name="PLoS Negl. Trop. Dis.">
        <title>Revisiting the worldwide diversity of Leptospira species in the environment.</title>
        <authorList>
            <person name="Vincent A.T."/>
            <person name="Schiettekatte O."/>
            <person name="Bourhy P."/>
            <person name="Veyrier F.J."/>
            <person name="Picardeau M."/>
        </authorList>
    </citation>
    <scope>NUCLEOTIDE SEQUENCE [LARGE SCALE GENOMIC DNA]</scope>
    <source>
        <strain evidence="1">SSW15</strain>
    </source>
</reference>
<proteinExistence type="predicted"/>
<evidence type="ECO:0008006" key="3">
    <source>
        <dbReference type="Google" id="ProtNLM"/>
    </source>
</evidence>
<dbReference type="PROSITE" id="PS51257">
    <property type="entry name" value="PROKAR_LIPOPROTEIN"/>
    <property type="match status" value="1"/>
</dbReference>
<dbReference type="EMBL" id="RQET01000004">
    <property type="protein sequence ID" value="TGK12243.1"/>
    <property type="molecule type" value="Genomic_DNA"/>
</dbReference>